<feature type="domain" description="Heterokaryon incompatibility" evidence="1">
    <location>
        <begin position="401"/>
        <end position="499"/>
    </location>
</feature>
<evidence type="ECO:0000313" key="2">
    <source>
        <dbReference type="EMBL" id="KAL2795521.1"/>
    </source>
</evidence>
<dbReference type="InterPro" id="IPR010730">
    <property type="entry name" value="HET"/>
</dbReference>
<proteinExistence type="predicted"/>
<accession>A0ABR4G965</accession>
<organism evidence="2 3">
    <name type="scientific">Aspergillus keveii</name>
    <dbReference type="NCBI Taxonomy" id="714993"/>
    <lineage>
        <taxon>Eukaryota</taxon>
        <taxon>Fungi</taxon>
        <taxon>Dikarya</taxon>
        <taxon>Ascomycota</taxon>
        <taxon>Pezizomycotina</taxon>
        <taxon>Eurotiomycetes</taxon>
        <taxon>Eurotiomycetidae</taxon>
        <taxon>Eurotiales</taxon>
        <taxon>Aspergillaceae</taxon>
        <taxon>Aspergillus</taxon>
        <taxon>Aspergillus subgen. Nidulantes</taxon>
    </lineage>
</organism>
<comment type="caution">
    <text evidence="2">The sequence shown here is derived from an EMBL/GenBank/DDBJ whole genome shotgun (WGS) entry which is preliminary data.</text>
</comment>
<evidence type="ECO:0000313" key="3">
    <source>
        <dbReference type="Proteomes" id="UP001610563"/>
    </source>
</evidence>
<reference evidence="2 3" key="1">
    <citation type="submission" date="2024-07" db="EMBL/GenBank/DDBJ databases">
        <title>Section-level genome sequencing and comparative genomics of Aspergillus sections Usti and Cavernicolus.</title>
        <authorList>
            <consortium name="Lawrence Berkeley National Laboratory"/>
            <person name="Nybo J.L."/>
            <person name="Vesth T.C."/>
            <person name="Theobald S."/>
            <person name="Frisvad J.C."/>
            <person name="Larsen T.O."/>
            <person name="Kjaerboelling I."/>
            <person name="Rothschild-Mancinelli K."/>
            <person name="Lyhne E.K."/>
            <person name="Kogle M.E."/>
            <person name="Barry K."/>
            <person name="Clum A."/>
            <person name="Na H."/>
            <person name="Ledsgaard L."/>
            <person name="Lin J."/>
            <person name="Lipzen A."/>
            <person name="Kuo A."/>
            <person name="Riley R."/>
            <person name="Mondo S."/>
            <person name="Labutti K."/>
            <person name="Haridas S."/>
            <person name="Pangalinan J."/>
            <person name="Salamov A.A."/>
            <person name="Simmons B.A."/>
            <person name="Magnuson J.K."/>
            <person name="Chen J."/>
            <person name="Drula E."/>
            <person name="Henrissat B."/>
            <person name="Wiebenga A."/>
            <person name="Lubbers R.J."/>
            <person name="Gomes A.C."/>
            <person name="Makela M.R."/>
            <person name="Stajich J."/>
            <person name="Grigoriev I.V."/>
            <person name="Mortensen U.H."/>
            <person name="De Vries R.P."/>
            <person name="Baker S.E."/>
            <person name="Andersen M.R."/>
        </authorList>
    </citation>
    <scope>NUCLEOTIDE SEQUENCE [LARGE SCALE GENOMIC DNA]</scope>
    <source>
        <strain evidence="2 3">CBS 209.92</strain>
    </source>
</reference>
<dbReference type="EMBL" id="JBFTWV010000034">
    <property type="protein sequence ID" value="KAL2795521.1"/>
    <property type="molecule type" value="Genomic_DNA"/>
</dbReference>
<evidence type="ECO:0000259" key="1">
    <source>
        <dbReference type="Pfam" id="PF06985"/>
    </source>
</evidence>
<protein>
    <recommendedName>
        <fullName evidence="1">Heterokaryon incompatibility domain-containing protein</fullName>
    </recommendedName>
</protein>
<keyword evidence="3" id="KW-1185">Reference proteome</keyword>
<sequence length="840" mass="94383">MKNGQEPVRLRLGYFGWPCRHKRLLPGLVDLSEKVVEYSENEHNCEQLLDLREKRKDLKDLPDLFGALCFRDLIKRPKLAREVTFSYTVKTGGNPDLPGGALIEVLAALAFGIDKPDEGTDSPEKYTFRSEYFRQSLVAAAFFSARSLLEPLGELAPSDADPPNPYTFRAEYPKQRIMAAAFFDGRRLELEELEEMEAIALSDAAQGEARNKWTIGKMIETLFSHELSLDTDLAPWKRGLEKWRFLLRDENFKRLEPHLSVEQANVARILLEWWHGLTDFEANSAQSRAAVLQLAVADDDGGYFPDLANIYQNRMVEFMSVEFCGESDGDPEVEVGARSASFEQAAVQRLSMAVYRSLINLHSQGTETGVSQVEYDRTIGASVSPCPWLPTSVSQEDMPYYLWDIQERRTCVAGELNAPSVSVNGVKEWLIPQNTKFELTDLPDILASAPLDTHYVWLDLLCIPQEPDSDRLRQISVNKIARQAKIFRGAKNTIAWLKDVFGLDSPGAKADLELIPFLGNNIYGEVNRWFSSLWTLQELCLRPDLMFCDRLWNFFAVDGTKETAVRLDDLIALRMHLDPTTVYVHRDALDRAGVDLSVEEDQPTMTDALDSLFLTSGLDEFPNASVANRAEAIMSAVGAVDWYRTANDRPKSIVQGSQRSNSSLLAIRSTAPSNSYPPAFLQEVAEKVGPQFYATVFSPDGLTRGLFRTLGRNRDTPYPEGPATMLPFGFDVLTKNENMTARFGLHGTPHPSVRTWTINADLSVDIHQAAIISYTGQVRSPGDHTKLLAKIHAPDADGSSFRQSRTEEEVDLDFWVDGFVPQTRNFAVVYTMGLLRMVFF</sequence>
<dbReference type="Pfam" id="PF06985">
    <property type="entry name" value="HET"/>
    <property type="match status" value="1"/>
</dbReference>
<name>A0ABR4G965_9EURO</name>
<gene>
    <name evidence="2" type="ORF">BJX66DRAFT_350518</name>
</gene>
<dbReference type="Proteomes" id="UP001610563">
    <property type="component" value="Unassembled WGS sequence"/>
</dbReference>